<feature type="region of interest" description="Disordered" evidence="1">
    <location>
        <begin position="1"/>
        <end position="21"/>
    </location>
</feature>
<accession>A0A9E5MP44</accession>
<dbReference type="Proteomes" id="UP000787472">
    <property type="component" value="Unassembled WGS sequence"/>
</dbReference>
<feature type="region of interest" description="Disordered" evidence="1">
    <location>
        <begin position="43"/>
        <end position="68"/>
    </location>
</feature>
<evidence type="ECO:0000256" key="1">
    <source>
        <dbReference type="SAM" id="MobiDB-lite"/>
    </source>
</evidence>
<sequence length="145" mass="16145">MRPEVGLPAQTHAGDLNHPTPKRCPVGACITHRQGCHLFQSPNALSGGARPLARRSANPGRRQPRDQALPFSSVNMLRRYALGRTRASGYPRPVVVASDDKPRQMNAQMAGTDCDLANPTRRQMHIKGVNKKRESHLTRHNLHFF</sequence>
<keyword evidence="3" id="KW-1185">Reference proteome</keyword>
<organism evidence="2 3">
    <name type="scientific">Pseudomaricurvus hydrocarbonicus</name>
    <dbReference type="NCBI Taxonomy" id="1470433"/>
    <lineage>
        <taxon>Bacteria</taxon>
        <taxon>Pseudomonadati</taxon>
        <taxon>Pseudomonadota</taxon>
        <taxon>Gammaproteobacteria</taxon>
        <taxon>Cellvibrionales</taxon>
        <taxon>Cellvibrionaceae</taxon>
        <taxon>Pseudomaricurvus</taxon>
    </lineage>
</organism>
<dbReference type="AlphaFoldDB" id="A0A9E5MP44"/>
<proteinExistence type="predicted"/>
<name>A0A9E5MP44_9GAMM</name>
<gene>
    <name evidence="2" type="ORF">G8770_19625</name>
</gene>
<evidence type="ECO:0000313" key="2">
    <source>
        <dbReference type="EMBL" id="NHO67762.1"/>
    </source>
</evidence>
<comment type="caution">
    <text evidence="2">The sequence shown here is derived from an EMBL/GenBank/DDBJ whole genome shotgun (WGS) entry which is preliminary data.</text>
</comment>
<dbReference type="RefSeq" id="WP_167191075.1">
    <property type="nucleotide sequence ID" value="NZ_JAAONZ010000019.1"/>
</dbReference>
<evidence type="ECO:0000313" key="3">
    <source>
        <dbReference type="Proteomes" id="UP000787472"/>
    </source>
</evidence>
<dbReference type="EMBL" id="JAAONZ010000019">
    <property type="protein sequence ID" value="NHO67762.1"/>
    <property type="molecule type" value="Genomic_DNA"/>
</dbReference>
<reference evidence="2" key="1">
    <citation type="submission" date="2020-03" db="EMBL/GenBank/DDBJ databases">
        <authorList>
            <person name="Guo F."/>
        </authorList>
    </citation>
    <scope>NUCLEOTIDE SEQUENCE</scope>
    <source>
        <strain evidence="2">JCM 30134</strain>
    </source>
</reference>
<protein>
    <submittedName>
        <fullName evidence="2">Uncharacterized protein</fullName>
    </submittedName>
</protein>